<gene>
    <name evidence="2" type="ORF">HY076_09545</name>
</gene>
<proteinExistence type="predicted"/>
<dbReference type="Proteomes" id="UP000807850">
    <property type="component" value="Unassembled WGS sequence"/>
</dbReference>
<reference evidence="2" key="1">
    <citation type="submission" date="2020-07" db="EMBL/GenBank/DDBJ databases">
        <title>Huge and variable diversity of episymbiotic CPR bacteria and DPANN archaea in groundwater ecosystems.</title>
        <authorList>
            <person name="He C.Y."/>
            <person name="Keren R."/>
            <person name="Whittaker M."/>
            <person name="Farag I.F."/>
            <person name="Doudna J."/>
            <person name="Cate J.H.D."/>
            <person name="Banfield J.F."/>
        </authorList>
    </citation>
    <scope>NUCLEOTIDE SEQUENCE</scope>
    <source>
        <strain evidence="2">NC_groundwater_928_Pr1_S-0.2um_72_17</strain>
    </source>
</reference>
<feature type="signal peptide" evidence="1">
    <location>
        <begin position="1"/>
        <end position="24"/>
    </location>
</feature>
<feature type="chain" id="PRO_5038439763" description="Secreted protein" evidence="1">
    <location>
        <begin position="25"/>
        <end position="171"/>
    </location>
</feature>
<accession>A0A9D6QN81</accession>
<dbReference type="EMBL" id="JACQAY010000319">
    <property type="protein sequence ID" value="MBI3540503.1"/>
    <property type="molecule type" value="Genomic_DNA"/>
</dbReference>
<evidence type="ECO:0000256" key="1">
    <source>
        <dbReference type="SAM" id="SignalP"/>
    </source>
</evidence>
<evidence type="ECO:0000313" key="2">
    <source>
        <dbReference type="EMBL" id="MBI3540503.1"/>
    </source>
</evidence>
<protein>
    <recommendedName>
        <fullName evidence="4">Secreted protein</fullName>
    </recommendedName>
</protein>
<name>A0A9D6QN81_UNCEI</name>
<evidence type="ECO:0000313" key="3">
    <source>
        <dbReference type="Proteomes" id="UP000807850"/>
    </source>
</evidence>
<keyword evidence="1" id="KW-0732">Signal</keyword>
<organism evidence="2 3">
    <name type="scientific">Eiseniibacteriota bacterium</name>
    <dbReference type="NCBI Taxonomy" id="2212470"/>
    <lineage>
        <taxon>Bacteria</taxon>
        <taxon>Candidatus Eiseniibacteriota</taxon>
    </lineage>
</organism>
<dbReference type="AlphaFoldDB" id="A0A9D6QN81"/>
<feature type="non-terminal residue" evidence="2">
    <location>
        <position position="171"/>
    </location>
</feature>
<sequence length="171" mass="17802">MKPLIRIGIPMLALALVAASGARAATTGTANVTLAATANAMVDVLDPTITLSPTATDYTNDYVEAAGASGLRVRVKTNSSTGLALLVRCADAVPQITLADLLVRTQTASPTGSTTMGSYAAITSSNQTLWSMTTAQQTWLTVTTDVRVQNLINYNDAITAGPTNYTNTLTY</sequence>
<evidence type="ECO:0008006" key="4">
    <source>
        <dbReference type="Google" id="ProtNLM"/>
    </source>
</evidence>
<comment type="caution">
    <text evidence="2">The sequence shown here is derived from an EMBL/GenBank/DDBJ whole genome shotgun (WGS) entry which is preliminary data.</text>
</comment>